<keyword evidence="4 8" id="KW-1003">Cell membrane</keyword>
<feature type="transmembrane region" description="Helical" evidence="8">
    <location>
        <begin position="329"/>
        <end position="349"/>
    </location>
</feature>
<dbReference type="PANTHER" id="PTHR46494">
    <property type="entry name" value="CORA FAMILY METAL ION TRANSPORTER (EUROFUNG)"/>
    <property type="match status" value="1"/>
</dbReference>
<dbReference type="OrthoDB" id="9803416at2"/>
<dbReference type="Gene3D" id="3.30.460.20">
    <property type="entry name" value="CorA soluble domain-like"/>
    <property type="match status" value="1"/>
</dbReference>
<organism evidence="9 10">
    <name type="scientific">Exobacillus caeni</name>
    <dbReference type="NCBI Taxonomy" id="2574798"/>
    <lineage>
        <taxon>Bacteria</taxon>
        <taxon>Bacillati</taxon>
        <taxon>Bacillota</taxon>
        <taxon>Bacilli</taxon>
        <taxon>Bacillales</taxon>
        <taxon>Guptibacillaceae</taxon>
        <taxon>Exobacillus</taxon>
    </lineage>
</organism>
<dbReference type="InterPro" id="IPR002523">
    <property type="entry name" value="MgTranspt_CorA/ZnTranspt_ZntB"/>
</dbReference>
<keyword evidence="7 8" id="KW-0472">Membrane</keyword>
<dbReference type="InterPro" id="IPR045863">
    <property type="entry name" value="CorA_TM1_TM2"/>
</dbReference>
<dbReference type="InterPro" id="IPR045861">
    <property type="entry name" value="CorA_cytoplasmic_dom"/>
</dbReference>
<accession>A0A5R9F3Z0</accession>
<protein>
    <recommendedName>
        <fullName evidence="8">Magnesium transport protein CorA</fullName>
    </recommendedName>
</protein>
<dbReference type="NCBIfam" id="TIGR00383">
    <property type="entry name" value="corA"/>
    <property type="match status" value="1"/>
</dbReference>
<keyword evidence="5 8" id="KW-0812">Transmembrane</keyword>
<dbReference type="GO" id="GO:0050897">
    <property type="term" value="F:cobalt ion binding"/>
    <property type="evidence" value="ECO:0007669"/>
    <property type="project" value="TreeGrafter"/>
</dbReference>
<dbReference type="GO" id="GO:0015087">
    <property type="term" value="F:cobalt ion transmembrane transporter activity"/>
    <property type="evidence" value="ECO:0007669"/>
    <property type="project" value="UniProtKB-UniRule"/>
</dbReference>
<dbReference type="SUPFAM" id="SSF144083">
    <property type="entry name" value="Magnesium transport protein CorA, transmembrane region"/>
    <property type="match status" value="1"/>
</dbReference>
<dbReference type="GO" id="GO:0015095">
    <property type="term" value="F:magnesium ion transmembrane transporter activity"/>
    <property type="evidence" value="ECO:0007669"/>
    <property type="project" value="UniProtKB-UniRule"/>
</dbReference>
<comment type="caution">
    <text evidence="9">The sequence shown here is derived from an EMBL/GenBank/DDBJ whole genome shotgun (WGS) entry which is preliminary data.</text>
</comment>
<dbReference type="AlphaFoldDB" id="A0A5R9F3Z0"/>
<dbReference type="Pfam" id="PF01544">
    <property type="entry name" value="CorA"/>
    <property type="match status" value="1"/>
</dbReference>
<evidence type="ECO:0000313" key="10">
    <source>
        <dbReference type="Proteomes" id="UP000308230"/>
    </source>
</evidence>
<dbReference type="SUPFAM" id="SSF143865">
    <property type="entry name" value="CorA soluble domain-like"/>
    <property type="match status" value="1"/>
</dbReference>
<dbReference type="GO" id="GO:0005886">
    <property type="term" value="C:plasma membrane"/>
    <property type="evidence" value="ECO:0007669"/>
    <property type="project" value="UniProtKB-SubCell"/>
</dbReference>
<keyword evidence="10" id="KW-1185">Reference proteome</keyword>
<evidence type="ECO:0000256" key="4">
    <source>
        <dbReference type="ARBA" id="ARBA00022475"/>
    </source>
</evidence>
<dbReference type="CDD" id="cd12828">
    <property type="entry name" value="TmCorA-like_1"/>
    <property type="match status" value="1"/>
</dbReference>
<evidence type="ECO:0000256" key="6">
    <source>
        <dbReference type="ARBA" id="ARBA00022989"/>
    </source>
</evidence>
<comment type="similarity">
    <text evidence="2 8">Belongs to the CorA metal ion transporter (MIT) (TC 1.A.35) family.</text>
</comment>
<dbReference type="Gene3D" id="1.20.58.340">
    <property type="entry name" value="Magnesium transport protein CorA, transmembrane region"/>
    <property type="match status" value="2"/>
</dbReference>
<feature type="transmembrane region" description="Helical" evidence="8">
    <location>
        <begin position="297"/>
        <end position="317"/>
    </location>
</feature>
<dbReference type="GO" id="GO:0000287">
    <property type="term" value="F:magnesium ion binding"/>
    <property type="evidence" value="ECO:0007669"/>
    <property type="project" value="TreeGrafter"/>
</dbReference>
<gene>
    <name evidence="8 9" type="primary">corA</name>
    <name evidence="9" type="ORF">FCL54_07810</name>
</gene>
<dbReference type="RefSeq" id="WP_138125075.1">
    <property type="nucleotide sequence ID" value="NZ_SWLG01000005.1"/>
</dbReference>
<evidence type="ECO:0000256" key="3">
    <source>
        <dbReference type="ARBA" id="ARBA00022448"/>
    </source>
</evidence>
<evidence type="ECO:0000256" key="5">
    <source>
        <dbReference type="ARBA" id="ARBA00022692"/>
    </source>
</evidence>
<comment type="function">
    <text evidence="8">Mediates influx of magnesium ions.</text>
</comment>
<evidence type="ECO:0000256" key="2">
    <source>
        <dbReference type="ARBA" id="ARBA00009765"/>
    </source>
</evidence>
<keyword evidence="6 8" id="KW-1133">Transmembrane helix</keyword>
<dbReference type="InterPro" id="IPR004488">
    <property type="entry name" value="Mg/Co-transport_prot_CorA"/>
</dbReference>
<evidence type="ECO:0000256" key="1">
    <source>
        <dbReference type="ARBA" id="ARBA00004651"/>
    </source>
</evidence>
<dbReference type="EMBL" id="SWLG01000005">
    <property type="protein sequence ID" value="TLS37721.1"/>
    <property type="molecule type" value="Genomic_DNA"/>
</dbReference>
<dbReference type="PANTHER" id="PTHR46494:SF1">
    <property type="entry name" value="CORA FAMILY METAL ION TRANSPORTER (EUROFUNG)"/>
    <property type="match status" value="1"/>
</dbReference>
<keyword evidence="8" id="KW-0406">Ion transport</keyword>
<keyword evidence="3 8" id="KW-0813">Transport</keyword>
<proteinExistence type="inferred from homology"/>
<evidence type="ECO:0000256" key="8">
    <source>
        <dbReference type="RuleBase" id="RU362010"/>
    </source>
</evidence>
<evidence type="ECO:0000313" key="9">
    <source>
        <dbReference type="EMBL" id="TLS37721.1"/>
    </source>
</evidence>
<dbReference type="FunFam" id="1.20.58.340:FF:000012">
    <property type="entry name" value="Magnesium transport protein CorA"/>
    <property type="match status" value="1"/>
</dbReference>
<comment type="subcellular location">
    <subcellularLocation>
        <location evidence="1">Cell membrane</location>
        <topology evidence="1">Multi-pass membrane protein</topology>
    </subcellularLocation>
    <subcellularLocation>
        <location evidence="8">Membrane</location>
        <topology evidence="8">Multi-pass membrane protein</topology>
    </subcellularLocation>
</comment>
<evidence type="ECO:0000256" key="7">
    <source>
        <dbReference type="ARBA" id="ARBA00023136"/>
    </source>
</evidence>
<sequence>MGKYKKNNRKKKEGLPPGSLIYIGKEPVQEVTVDVFEYNDQFVEERRLDEVLDVGKYLDKETVTWININGVHNVNMVDSIGRQFGLHPLTIEDILNTEHRPKIDFFEDHLIVIVKMLDLQKTDFLVGVEQVSFLLFENVVLTFQERVGDLFEPIRTQLRENIGRIRKQGADYLLYSLMDTIFDQYLIVADDMDDRLDAMEEIIITDPPDDALQEINSYKNSIGALKKMVWPAREVINKLLNRDVPLIKSSTYLYFRDIQDHVIHTNDMIDTMRSKLYGMLEVYYSSLSNKMNEIMKLLTMVSTVFIPLTFIAGVYGMNFTYMPELNERTAYPIVWIVMVAISIVMLIYFKKKKWF</sequence>
<reference evidence="9 10" key="1">
    <citation type="submission" date="2019-04" db="EMBL/GenBank/DDBJ databases">
        <title>Bacillus caeni sp. nov., a bacterium isolated from mangrove sediment.</title>
        <authorList>
            <person name="Huang H."/>
            <person name="Mo K."/>
            <person name="Hu Y."/>
        </authorList>
    </citation>
    <scope>NUCLEOTIDE SEQUENCE [LARGE SCALE GENOMIC DNA]</scope>
    <source>
        <strain evidence="9 10">HB172195</strain>
    </source>
</reference>
<keyword evidence="8" id="KW-0460">Magnesium</keyword>
<dbReference type="Proteomes" id="UP000308230">
    <property type="component" value="Unassembled WGS sequence"/>
</dbReference>
<name>A0A5R9F3Z0_9BACL</name>